<reference evidence="2" key="1">
    <citation type="submission" date="2022-01" db="EMBL/GenBank/DDBJ databases">
        <authorList>
            <person name="King R."/>
        </authorList>
    </citation>
    <scope>NUCLEOTIDE SEQUENCE</scope>
</reference>
<feature type="domain" description="ERAP1-like C-terminal" evidence="1">
    <location>
        <begin position="6"/>
        <end position="75"/>
    </location>
</feature>
<protein>
    <recommendedName>
        <fullName evidence="1">ERAP1-like C-terminal domain-containing protein</fullName>
    </recommendedName>
</protein>
<evidence type="ECO:0000259" key="1">
    <source>
        <dbReference type="Pfam" id="PF11838"/>
    </source>
</evidence>
<proteinExistence type="predicted"/>
<gene>
    <name evidence="2" type="ORF">DIABBA_LOCUS3282</name>
</gene>
<dbReference type="OrthoDB" id="510539at2759"/>
<dbReference type="Pfam" id="PF11838">
    <property type="entry name" value="ERAP1_C"/>
    <property type="match status" value="1"/>
</dbReference>
<dbReference type="InterPro" id="IPR024571">
    <property type="entry name" value="ERAP1-like_C_dom"/>
</dbReference>
<dbReference type="Gene3D" id="1.25.50.20">
    <property type="match status" value="1"/>
</dbReference>
<name>A0A9N9SW38_DIABA</name>
<evidence type="ECO:0000313" key="3">
    <source>
        <dbReference type="Proteomes" id="UP001153709"/>
    </source>
</evidence>
<accession>A0A9N9SW38</accession>
<dbReference type="EMBL" id="OU898277">
    <property type="protein sequence ID" value="CAG9829481.1"/>
    <property type="molecule type" value="Genomic_DNA"/>
</dbReference>
<keyword evidence="3" id="KW-1185">Reference proteome</keyword>
<evidence type="ECO:0000313" key="2">
    <source>
        <dbReference type="EMBL" id="CAG9829481.1"/>
    </source>
</evidence>
<organism evidence="2 3">
    <name type="scientific">Diabrotica balteata</name>
    <name type="common">Banded cucumber beetle</name>
    <dbReference type="NCBI Taxonomy" id="107213"/>
    <lineage>
        <taxon>Eukaryota</taxon>
        <taxon>Metazoa</taxon>
        <taxon>Ecdysozoa</taxon>
        <taxon>Arthropoda</taxon>
        <taxon>Hexapoda</taxon>
        <taxon>Insecta</taxon>
        <taxon>Pterygota</taxon>
        <taxon>Neoptera</taxon>
        <taxon>Endopterygota</taxon>
        <taxon>Coleoptera</taxon>
        <taxon>Polyphaga</taxon>
        <taxon>Cucujiformia</taxon>
        <taxon>Chrysomeloidea</taxon>
        <taxon>Chrysomelidae</taxon>
        <taxon>Galerucinae</taxon>
        <taxon>Diabroticina</taxon>
        <taxon>Diabroticites</taxon>
        <taxon>Diabrotica</taxon>
    </lineage>
</organism>
<dbReference type="Proteomes" id="UP001153709">
    <property type="component" value="Chromosome 2"/>
</dbReference>
<sequence length="97" mass="11432">MLPQIMLFSVYRSNWEYLVGRYTLNERNLGNLIPRITSSFSTPERLQEMEDFFKKYPEAGAGAAKRKEALETVRNNMLWVSNYKKTIEDWIVHQSAI</sequence>
<dbReference type="AlphaFoldDB" id="A0A9N9SW38"/>